<gene>
    <name evidence="1" type="ORF">BDM02DRAFT_1973732</name>
</gene>
<sequence>MTDLVGIPVEHRQDGSNGAGHGIGEHSTQGKQKHRDPGDLNDTDQNAAPNQRPVGERESGGDAVLGEQLVDGPRKVPQSTQEDHRATFYEHYRKEAEEYDKDFMKKHDEDLNTTLIFAGLFSAVASAFIVQVQPQLQPDPNEETAALLRVLIHKVDNTTFGGDVPDLPQWTGPPRTIIQVQTVLYASLFASLLSAFLAMLGKQWLNRYASTDMRGSAIERSQNRQRKLDGIVVWYFDHVMESLPVMLQIALLLLGCALSRYLWEIDTTVASVVIGVTSFGVLFYLFIVFAGAASDACPYQTPGANVIRSFLGLLRSPHVPHVESSMLYYAFVNYWRHTYWSSPSDVIKRILAYPFILPMLFIFDALHLGKATLRTLVVSARRAHSWLFGASLVQDQATKLNFHCIVWMLQTSLDKTTNVSTLKFLETILALSGLGSSTISAVVMGCFNVFSSSFITDGGMRVTVAHGSEQLAGMSAMCFLRALSCLLSAEPTSTVIQDVCQRYDRIFPPYPNFKDIPFCFTMDAIHSLVTRRGATDWHNWRDYDPSPDELIPFSRALAQAAKFEYHRGRARTSVWLSHFAFHFLSQDQLPPTLVVLDCLTIIAINFGCNVPHANGMAPDECFSL</sequence>
<dbReference type="Proteomes" id="UP000886501">
    <property type="component" value="Unassembled WGS sequence"/>
</dbReference>
<accession>A0ACB6YZR6</accession>
<organism evidence="1 2">
    <name type="scientific">Thelephora ganbajun</name>
    <name type="common">Ganba fungus</name>
    <dbReference type="NCBI Taxonomy" id="370292"/>
    <lineage>
        <taxon>Eukaryota</taxon>
        <taxon>Fungi</taxon>
        <taxon>Dikarya</taxon>
        <taxon>Basidiomycota</taxon>
        <taxon>Agaricomycotina</taxon>
        <taxon>Agaricomycetes</taxon>
        <taxon>Thelephorales</taxon>
        <taxon>Thelephoraceae</taxon>
        <taxon>Thelephora</taxon>
    </lineage>
</organism>
<evidence type="ECO:0000313" key="1">
    <source>
        <dbReference type="EMBL" id="KAF9642693.1"/>
    </source>
</evidence>
<reference evidence="1" key="1">
    <citation type="submission" date="2019-10" db="EMBL/GenBank/DDBJ databases">
        <authorList>
            <consortium name="DOE Joint Genome Institute"/>
            <person name="Kuo A."/>
            <person name="Miyauchi S."/>
            <person name="Kiss E."/>
            <person name="Drula E."/>
            <person name="Kohler A."/>
            <person name="Sanchez-Garcia M."/>
            <person name="Andreopoulos B."/>
            <person name="Barry K.W."/>
            <person name="Bonito G."/>
            <person name="Buee M."/>
            <person name="Carver A."/>
            <person name="Chen C."/>
            <person name="Cichocki N."/>
            <person name="Clum A."/>
            <person name="Culley D."/>
            <person name="Crous P.W."/>
            <person name="Fauchery L."/>
            <person name="Girlanda M."/>
            <person name="Hayes R."/>
            <person name="Keri Z."/>
            <person name="Labutti K."/>
            <person name="Lipzen A."/>
            <person name="Lombard V."/>
            <person name="Magnuson J."/>
            <person name="Maillard F."/>
            <person name="Morin E."/>
            <person name="Murat C."/>
            <person name="Nolan M."/>
            <person name="Ohm R."/>
            <person name="Pangilinan J."/>
            <person name="Pereira M."/>
            <person name="Perotto S."/>
            <person name="Peter M."/>
            <person name="Riley R."/>
            <person name="Sitrit Y."/>
            <person name="Stielow B."/>
            <person name="Szollosi G."/>
            <person name="Zifcakova L."/>
            <person name="Stursova M."/>
            <person name="Spatafora J.W."/>
            <person name="Tedersoo L."/>
            <person name="Vaario L.-M."/>
            <person name="Yamada A."/>
            <person name="Yan M."/>
            <person name="Wang P."/>
            <person name="Xu J."/>
            <person name="Bruns T."/>
            <person name="Baldrian P."/>
            <person name="Vilgalys R."/>
            <person name="Henrissat B."/>
            <person name="Grigoriev I.V."/>
            <person name="Hibbett D."/>
            <person name="Nagy L.G."/>
            <person name="Martin F.M."/>
        </authorList>
    </citation>
    <scope>NUCLEOTIDE SEQUENCE</scope>
    <source>
        <strain evidence="1">P2</strain>
    </source>
</reference>
<comment type="caution">
    <text evidence="1">The sequence shown here is derived from an EMBL/GenBank/DDBJ whole genome shotgun (WGS) entry which is preliminary data.</text>
</comment>
<name>A0ACB6YZR6_THEGA</name>
<protein>
    <submittedName>
        <fullName evidence="1">Uncharacterized protein</fullName>
    </submittedName>
</protein>
<dbReference type="EMBL" id="MU118380">
    <property type="protein sequence ID" value="KAF9642693.1"/>
    <property type="molecule type" value="Genomic_DNA"/>
</dbReference>
<reference evidence="1" key="2">
    <citation type="journal article" date="2020" name="Nat. Commun.">
        <title>Large-scale genome sequencing of mycorrhizal fungi provides insights into the early evolution of symbiotic traits.</title>
        <authorList>
            <person name="Miyauchi S."/>
            <person name="Kiss E."/>
            <person name="Kuo A."/>
            <person name="Drula E."/>
            <person name="Kohler A."/>
            <person name="Sanchez-Garcia M."/>
            <person name="Morin E."/>
            <person name="Andreopoulos B."/>
            <person name="Barry K.W."/>
            <person name="Bonito G."/>
            <person name="Buee M."/>
            <person name="Carver A."/>
            <person name="Chen C."/>
            <person name="Cichocki N."/>
            <person name="Clum A."/>
            <person name="Culley D."/>
            <person name="Crous P.W."/>
            <person name="Fauchery L."/>
            <person name="Girlanda M."/>
            <person name="Hayes R.D."/>
            <person name="Keri Z."/>
            <person name="LaButti K."/>
            <person name="Lipzen A."/>
            <person name="Lombard V."/>
            <person name="Magnuson J."/>
            <person name="Maillard F."/>
            <person name="Murat C."/>
            <person name="Nolan M."/>
            <person name="Ohm R.A."/>
            <person name="Pangilinan J."/>
            <person name="Pereira M.F."/>
            <person name="Perotto S."/>
            <person name="Peter M."/>
            <person name="Pfister S."/>
            <person name="Riley R."/>
            <person name="Sitrit Y."/>
            <person name="Stielow J.B."/>
            <person name="Szollosi G."/>
            <person name="Zifcakova L."/>
            <person name="Stursova M."/>
            <person name="Spatafora J.W."/>
            <person name="Tedersoo L."/>
            <person name="Vaario L.M."/>
            <person name="Yamada A."/>
            <person name="Yan M."/>
            <person name="Wang P."/>
            <person name="Xu J."/>
            <person name="Bruns T."/>
            <person name="Baldrian P."/>
            <person name="Vilgalys R."/>
            <person name="Dunand C."/>
            <person name="Henrissat B."/>
            <person name="Grigoriev I.V."/>
            <person name="Hibbett D."/>
            <person name="Nagy L.G."/>
            <person name="Martin F.M."/>
        </authorList>
    </citation>
    <scope>NUCLEOTIDE SEQUENCE</scope>
    <source>
        <strain evidence="1">P2</strain>
    </source>
</reference>
<proteinExistence type="predicted"/>
<evidence type="ECO:0000313" key="2">
    <source>
        <dbReference type="Proteomes" id="UP000886501"/>
    </source>
</evidence>
<keyword evidence="2" id="KW-1185">Reference proteome</keyword>